<accession>A0AAN6PVI7</accession>
<reference evidence="1" key="2">
    <citation type="submission" date="2023-05" db="EMBL/GenBank/DDBJ databases">
        <authorList>
            <consortium name="Lawrence Berkeley National Laboratory"/>
            <person name="Steindorff A."/>
            <person name="Hensen N."/>
            <person name="Bonometti L."/>
            <person name="Westerberg I."/>
            <person name="Brannstrom I.O."/>
            <person name="Guillou S."/>
            <person name="Cros-Aarteil S."/>
            <person name="Calhoun S."/>
            <person name="Haridas S."/>
            <person name="Kuo A."/>
            <person name="Mondo S."/>
            <person name="Pangilinan J."/>
            <person name="Riley R."/>
            <person name="Labutti K."/>
            <person name="Andreopoulos B."/>
            <person name="Lipzen A."/>
            <person name="Chen C."/>
            <person name="Yanf M."/>
            <person name="Daum C."/>
            <person name="Ng V."/>
            <person name="Clum A."/>
            <person name="Ohm R."/>
            <person name="Martin F."/>
            <person name="Silar P."/>
            <person name="Natvig D."/>
            <person name="Lalanne C."/>
            <person name="Gautier V."/>
            <person name="Ament-Velasquez S.L."/>
            <person name="Kruys A."/>
            <person name="Hutchinson M.I."/>
            <person name="Powell A.J."/>
            <person name="Barry K."/>
            <person name="Miller A.N."/>
            <person name="Grigoriev I.V."/>
            <person name="Debuchy R."/>
            <person name="Gladieux P."/>
            <person name="Thoren M.H."/>
            <person name="Johannesson H."/>
        </authorList>
    </citation>
    <scope>NUCLEOTIDE SEQUENCE</scope>
    <source>
        <strain evidence="1">CBS 757.83</strain>
    </source>
</reference>
<name>A0AAN6PVI7_9PEZI</name>
<dbReference type="Proteomes" id="UP001305647">
    <property type="component" value="Unassembled WGS sequence"/>
</dbReference>
<dbReference type="AlphaFoldDB" id="A0AAN6PVI7"/>
<organism evidence="1 2">
    <name type="scientific">Parathielavia hyrcaniae</name>
    <dbReference type="NCBI Taxonomy" id="113614"/>
    <lineage>
        <taxon>Eukaryota</taxon>
        <taxon>Fungi</taxon>
        <taxon>Dikarya</taxon>
        <taxon>Ascomycota</taxon>
        <taxon>Pezizomycotina</taxon>
        <taxon>Sordariomycetes</taxon>
        <taxon>Sordariomycetidae</taxon>
        <taxon>Sordariales</taxon>
        <taxon>Chaetomiaceae</taxon>
        <taxon>Parathielavia</taxon>
    </lineage>
</organism>
<sequence>MAQQSDYLTNQATFKFTYYPGIISGAVHWTFEELMAEVVLTMPGPVAAAGDYGEVRPNRLLSNLYLLKADDGRDVTFTRLQGAMVAVPRVTGYSPSGDAIQWTFKFSPFQIIRAGTYYLEAVLWQNMNSNCQPRDDRVVCHPAVSGDIVIV</sequence>
<keyword evidence="2" id="KW-1185">Reference proteome</keyword>
<evidence type="ECO:0000313" key="1">
    <source>
        <dbReference type="EMBL" id="KAK4096830.1"/>
    </source>
</evidence>
<proteinExistence type="predicted"/>
<evidence type="ECO:0000313" key="2">
    <source>
        <dbReference type="Proteomes" id="UP001305647"/>
    </source>
</evidence>
<comment type="caution">
    <text evidence="1">The sequence shown here is derived from an EMBL/GenBank/DDBJ whole genome shotgun (WGS) entry which is preliminary data.</text>
</comment>
<protein>
    <submittedName>
        <fullName evidence="1">Uncharacterized protein</fullName>
    </submittedName>
</protein>
<gene>
    <name evidence="1" type="ORF">N658DRAFT_501129</name>
</gene>
<reference evidence="1" key="1">
    <citation type="journal article" date="2023" name="Mol. Phylogenet. Evol.">
        <title>Genome-scale phylogeny and comparative genomics of the fungal order Sordariales.</title>
        <authorList>
            <person name="Hensen N."/>
            <person name="Bonometti L."/>
            <person name="Westerberg I."/>
            <person name="Brannstrom I.O."/>
            <person name="Guillou S."/>
            <person name="Cros-Aarteil S."/>
            <person name="Calhoun S."/>
            <person name="Haridas S."/>
            <person name="Kuo A."/>
            <person name="Mondo S."/>
            <person name="Pangilinan J."/>
            <person name="Riley R."/>
            <person name="LaButti K."/>
            <person name="Andreopoulos B."/>
            <person name="Lipzen A."/>
            <person name="Chen C."/>
            <person name="Yan M."/>
            <person name="Daum C."/>
            <person name="Ng V."/>
            <person name="Clum A."/>
            <person name="Steindorff A."/>
            <person name="Ohm R.A."/>
            <person name="Martin F."/>
            <person name="Silar P."/>
            <person name="Natvig D.O."/>
            <person name="Lalanne C."/>
            <person name="Gautier V."/>
            <person name="Ament-Velasquez S.L."/>
            <person name="Kruys A."/>
            <person name="Hutchinson M.I."/>
            <person name="Powell A.J."/>
            <person name="Barry K."/>
            <person name="Miller A.N."/>
            <person name="Grigoriev I.V."/>
            <person name="Debuchy R."/>
            <person name="Gladieux P."/>
            <person name="Hiltunen Thoren M."/>
            <person name="Johannesson H."/>
        </authorList>
    </citation>
    <scope>NUCLEOTIDE SEQUENCE</scope>
    <source>
        <strain evidence="1">CBS 757.83</strain>
    </source>
</reference>
<dbReference type="EMBL" id="MU863694">
    <property type="protein sequence ID" value="KAK4096830.1"/>
    <property type="molecule type" value="Genomic_DNA"/>
</dbReference>